<proteinExistence type="predicted"/>
<evidence type="ECO:0000313" key="3">
    <source>
        <dbReference type="Proteomes" id="UP000428333"/>
    </source>
</evidence>
<gene>
    <name evidence="2" type="ORF">C3L33_01470</name>
</gene>
<dbReference type="Proteomes" id="UP000428333">
    <property type="component" value="Linkage Group LG01"/>
</dbReference>
<dbReference type="AlphaFoldDB" id="A0A6A4M9E9"/>
<sequence length="112" mass="12565">MSSRQKSPTTRPMRGGTRRRQNSQRRRLRRAQNSSRTAAATGGACSSVVSDKLEALKNLIPAHANGERKPDQLFQETADYIVLLKTQWGDEIDSTALIVVEILLHAVMWCPY</sequence>
<organism evidence="2 3">
    <name type="scientific">Rhododendron williamsianum</name>
    <dbReference type="NCBI Taxonomy" id="262921"/>
    <lineage>
        <taxon>Eukaryota</taxon>
        <taxon>Viridiplantae</taxon>
        <taxon>Streptophyta</taxon>
        <taxon>Embryophyta</taxon>
        <taxon>Tracheophyta</taxon>
        <taxon>Spermatophyta</taxon>
        <taxon>Magnoliopsida</taxon>
        <taxon>eudicotyledons</taxon>
        <taxon>Gunneridae</taxon>
        <taxon>Pentapetalae</taxon>
        <taxon>asterids</taxon>
        <taxon>Ericales</taxon>
        <taxon>Ericaceae</taxon>
        <taxon>Ericoideae</taxon>
        <taxon>Rhodoreae</taxon>
        <taxon>Rhododendron</taxon>
    </lineage>
</organism>
<protein>
    <recommendedName>
        <fullName evidence="4">BHLH domain-containing protein</fullName>
    </recommendedName>
</protein>
<dbReference type="OrthoDB" id="994442at2759"/>
<feature type="non-terminal residue" evidence="2">
    <location>
        <position position="1"/>
    </location>
</feature>
<accession>A0A6A4M9E9</accession>
<feature type="region of interest" description="Disordered" evidence="1">
    <location>
        <begin position="1"/>
        <end position="44"/>
    </location>
</feature>
<feature type="compositionally biased region" description="Basic residues" evidence="1">
    <location>
        <begin position="16"/>
        <end position="30"/>
    </location>
</feature>
<reference evidence="2 3" key="1">
    <citation type="journal article" date="2019" name="Genome Biol. Evol.">
        <title>The Rhododendron genome and chromosomal organization provide insight into shared whole-genome duplications across the heath family (Ericaceae).</title>
        <authorList>
            <person name="Soza V.L."/>
            <person name="Lindsley D."/>
            <person name="Waalkes A."/>
            <person name="Ramage E."/>
            <person name="Patwardhan R.P."/>
            <person name="Burton J.N."/>
            <person name="Adey A."/>
            <person name="Kumar A."/>
            <person name="Qiu R."/>
            <person name="Shendure J."/>
            <person name="Hall B."/>
        </authorList>
    </citation>
    <scope>NUCLEOTIDE SEQUENCE [LARGE SCALE GENOMIC DNA]</scope>
    <source>
        <strain evidence="2">RSF 1966-606</strain>
    </source>
</reference>
<name>A0A6A4M9E9_9ERIC</name>
<evidence type="ECO:0000256" key="1">
    <source>
        <dbReference type="SAM" id="MobiDB-lite"/>
    </source>
</evidence>
<evidence type="ECO:0008006" key="4">
    <source>
        <dbReference type="Google" id="ProtNLM"/>
    </source>
</evidence>
<comment type="caution">
    <text evidence="2">The sequence shown here is derived from an EMBL/GenBank/DDBJ whole genome shotgun (WGS) entry which is preliminary data.</text>
</comment>
<dbReference type="EMBL" id="QEFC01000082">
    <property type="protein sequence ID" value="KAE9466630.1"/>
    <property type="molecule type" value="Genomic_DNA"/>
</dbReference>
<evidence type="ECO:0000313" key="2">
    <source>
        <dbReference type="EMBL" id="KAE9466630.1"/>
    </source>
</evidence>
<keyword evidence="3" id="KW-1185">Reference proteome</keyword>